<sequence>MIFIMSSAYCSDDFELEFGKIPPSFLPLGNKRLYEYQIELFRNLNESIVLTLPQSFQISGYDFLKLKSLGVKILYIPESMQLAEALIYAINMNSPINESIYILHGDTYFSSIQSLKNHLVVSKVKENYKWAYLFKEKVLNYRIKNNISEDYELVLSGFMNIEYPYFLVKCLLDNHYSFVDGLREYSNTHAFSIVQDDSWLDFGLITNYFHSKKKFSTQRAFNHLLIDENFVIKSSNWDSKIRAEINWYRRFPQEYNMYLPRFYCEKAGSYRLEYLYHNTLLELFVFGKLPHYIWRNIFGSIKVFLNTIHKFKSDKEIVFDYKAKTLKRLKQINHPEISFSKKYSFGNYESISICEILNSLDKNISQKQDIRLIHGDFCFSNIVYDFRSKNIKTFDPRGMDFDENITVYGDMCYDYAKLVHSVLGLYDFIVSGFSRCEIQKDKIFLSIDVSDEIVKIQEEFFTMFEIDKQICSIAIHLFASMLPLHADDSDRQKALFANVFRLYFYFKDKGLI</sequence>
<dbReference type="RefSeq" id="WP_039662811.1">
    <property type="nucleotide sequence ID" value="NZ_CP007772.1"/>
</dbReference>
<dbReference type="SUPFAM" id="SSF56112">
    <property type="entry name" value="Protein kinase-like (PK-like)"/>
    <property type="match status" value="1"/>
</dbReference>
<dbReference type="Proteomes" id="UP000031135">
    <property type="component" value="Chromosome"/>
</dbReference>
<proteinExistence type="predicted"/>
<dbReference type="AlphaFoldDB" id="A0A0A8H969"/>
<dbReference type="InterPro" id="IPR029044">
    <property type="entry name" value="Nucleotide-diphossugar_trans"/>
</dbReference>
<dbReference type="EMBL" id="CP007772">
    <property type="protein sequence ID" value="AJC90220.1"/>
    <property type="molecule type" value="Genomic_DNA"/>
</dbReference>
<dbReference type="SUPFAM" id="SSF53448">
    <property type="entry name" value="Nucleotide-diphospho-sugar transferases"/>
    <property type="match status" value="1"/>
</dbReference>
<dbReference type="InterPro" id="IPR011009">
    <property type="entry name" value="Kinase-like_dom_sf"/>
</dbReference>
<dbReference type="KEGG" id="csm:CSUB8521_0332"/>
<dbReference type="HOGENOM" id="CLU_040642_0_0_7"/>
<dbReference type="Gene3D" id="3.90.550.10">
    <property type="entry name" value="Spore Coat Polysaccharide Biosynthesis Protein SpsA, Chain A"/>
    <property type="match status" value="1"/>
</dbReference>
<dbReference type="OrthoDB" id="9814110at2"/>
<evidence type="ECO:0000313" key="1">
    <source>
        <dbReference type="EMBL" id="AJC90220.1"/>
    </source>
</evidence>
<protein>
    <submittedName>
        <fullName evidence="1">Capsular polysaccharide biosynthesis protein</fullName>
    </submittedName>
</protein>
<gene>
    <name evidence="1" type="ORF">CSUB8521_0332</name>
</gene>
<reference evidence="1 2" key="1">
    <citation type="journal article" date="2014" name="Genome Biol. Evol.">
        <title>Comparative Genomics of the Campylobacter lari Group.</title>
        <authorList>
            <person name="Miller W.G."/>
            <person name="Yee E."/>
            <person name="Chapman M.H."/>
            <person name="Smith T.P."/>
            <person name="Bono J.L."/>
            <person name="Huynh S."/>
            <person name="Parker C.T."/>
            <person name="Vandamme P."/>
            <person name="Luong K."/>
            <person name="Korlach J."/>
        </authorList>
    </citation>
    <scope>NUCLEOTIDE SEQUENCE [LARGE SCALE GENOMIC DNA]</scope>
    <source>
        <strain evidence="1 2">LMG 24374</strain>
    </source>
</reference>
<organism evidence="1 2">
    <name type="scientific">Campylobacter subantarcticus LMG 24374</name>
    <dbReference type="NCBI Taxonomy" id="1388751"/>
    <lineage>
        <taxon>Bacteria</taxon>
        <taxon>Pseudomonadati</taxon>
        <taxon>Campylobacterota</taxon>
        <taxon>Epsilonproteobacteria</taxon>
        <taxon>Campylobacterales</taxon>
        <taxon>Campylobacteraceae</taxon>
        <taxon>Campylobacter</taxon>
    </lineage>
</organism>
<evidence type="ECO:0000313" key="2">
    <source>
        <dbReference type="Proteomes" id="UP000031135"/>
    </source>
</evidence>
<accession>A0A0A8H969</accession>
<name>A0A0A8H969_9BACT</name>